<dbReference type="EMBL" id="GL448193">
    <property type="protein sequence ID" value="EFN85154.1"/>
    <property type="molecule type" value="Genomic_DNA"/>
</dbReference>
<dbReference type="OrthoDB" id="7634706at2759"/>
<feature type="transmembrane region" description="Helical" evidence="1">
    <location>
        <begin position="553"/>
        <end position="576"/>
    </location>
</feature>
<evidence type="ECO:0000313" key="3">
    <source>
        <dbReference type="EMBL" id="EFN85154.1"/>
    </source>
</evidence>
<dbReference type="InParanoid" id="E2BGM6"/>
<dbReference type="STRING" id="610380.E2BGM6"/>
<accession>E2BGM6</accession>
<sequence length="640" mass="72270">MCRTVHLRSLIVLSVALLIRDVDAERRILPTSVEVQEGQDVQVQLLQILKDETSCYVRTPLLNTCNLKVAGSEKNASCDDRMYYWPVNGACGFYVKNVQKQDHGFWRLISQNENSKVVDVVMITVLDQFDASAESLEITKGMTYTLTFSDINEYCIVRNPHEPFSVIVNNVCGVEIEKVSTVDHGNWSAIIGVRGRIEETMKMINVSVFSEHVSSGYTISVDPEAVHLYCNYQALDKHLTLCRFTKSSVDQVGFRLREGMRKGRYEYYGSGLDAGECGLTIQSPEEKDYGLWYCLINTPNKSPIVTAIMVSRTFAKRAADSITLSTATSPVITTEGKFLRLECSLSEPLSYCWFSEPNGKIHQTTNETSMALSNGPQVNTYWFGNCSIEIPEANKDKHNGTWTCHMGPASPGIEFIEEINVRIADTSLAAVEKFVFSVDDDKVIFHCKTVPHVMALNYCRFQLPIGFGIHVTEYITESNPLVQDNVRYWYNGKGLAAGDCGLVVEPATSIHNGNWTCGAKIELIPGDSESFDTIYFSYNKPHNMGLITDNTSGIVGIVFGSLGFVVALGIVIMFGIRFRETYRQHPQQAQDVRMTVFLFFNRRHNVHLNRNRCFCVDRRFYADARRALSRYNIDQRFEFQ</sequence>
<evidence type="ECO:0000256" key="1">
    <source>
        <dbReference type="SAM" id="Phobius"/>
    </source>
</evidence>
<evidence type="ECO:0008006" key="5">
    <source>
        <dbReference type="Google" id="ProtNLM"/>
    </source>
</evidence>
<proteinExistence type="predicted"/>
<reference evidence="3 4" key="1">
    <citation type="journal article" date="2010" name="Science">
        <title>Genomic comparison of the ants Camponotus floridanus and Harpegnathos saltator.</title>
        <authorList>
            <person name="Bonasio R."/>
            <person name="Zhang G."/>
            <person name="Ye C."/>
            <person name="Mutti N.S."/>
            <person name="Fang X."/>
            <person name="Qin N."/>
            <person name="Donahue G."/>
            <person name="Yang P."/>
            <person name="Li Q."/>
            <person name="Li C."/>
            <person name="Zhang P."/>
            <person name="Huang Z."/>
            <person name="Berger S.L."/>
            <person name="Reinberg D."/>
            <person name="Wang J."/>
            <person name="Liebig J."/>
        </authorList>
    </citation>
    <scope>NUCLEOTIDE SEQUENCE [LARGE SCALE GENOMIC DNA]</scope>
    <source>
        <strain evidence="3 4">R22 G/1</strain>
    </source>
</reference>
<keyword evidence="1" id="KW-0472">Membrane</keyword>
<name>E2BGM6_HARSA</name>
<feature type="signal peptide" evidence="2">
    <location>
        <begin position="1"/>
        <end position="24"/>
    </location>
</feature>
<dbReference type="AlphaFoldDB" id="E2BGM6"/>
<keyword evidence="1" id="KW-1133">Transmembrane helix</keyword>
<feature type="chain" id="PRO_5003158073" description="Ig-like domain-containing protein" evidence="2">
    <location>
        <begin position="25"/>
        <end position="640"/>
    </location>
</feature>
<organism evidence="4">
    <name type="scientific">Harpegnathos saltator</name>
    <name type="common">Jerdon's jumping ant</name>
    <dbReference type="NCBI Taxonomy" id="610380"/>
    <lineage>
        <taxon>Eukaryota</taxon>
        <taxon>Metazoa</taxon>
        <taxon>Ecdysozoa</taxon>
        <taxon>Arthropoda</taxon>
        <taxon>Hexapoda</taxon>
        <taxon>Insecta</taxon>
        <taxon>Pterygota</taxon>
        <taxon>Neoptera</taxon>
        <taxon>Endopterygota</taxon>
        <taxon>Hymenoptera</taxon>
        <taxon>Apocrita</taxon>
        <taxon>Aculeata</taxon>
        <taxon>Formicoidea</taxon>
        <taxon>Formicidae</taxon>
        <taxon>Ponerinae</taxon>
        <taxon>Ponerini</taxon>
        <taxon>Harpegnathos</taxon>
    </lineage>
</organism>
<dbReference type="Proteomes" id="UP000008237">
    <property type="component" value="Unassembled WGS sequence"/>
</dbReference>
<gene>
    <name evidence="3" type="ORF">EAI_01238</name>
</gene>
<dbReference type="OMA" id="DYGTWRC"/>
<keyword evidence="4" id="KW-1185">Reference proteome</keyword>
<keyword evidence="1" id="KW-0812">Transmembrane</keyword>
<protein>
    <recommendedName>
        <fullName evidence="5">Ig-like domain-containing protein</fullName>
    </recommendedName>
</protein>
<keyword evidence="2" id="KW-0732">Signal</keyword>
<evidence type="ECO:0000313" key="4">
    <source>
        <dbReference type="Proteomes" id="UP000008237"/>
    </source>
</evidence>
<evidence type="ECO:0000256" key="2">
    <source>
        <dbReference type="SAM" id="SignalP"/>
    </source>
</evidence>